<evidence type="ECO:0000313" key="2">
    <source>
        <dbReference type="EMBL" id="ADV84349.1"/>
    </source>
</evidence>
<dbReference type="InterPro" id="IPR014994">
    <property type="entry name" value="DUF1843"/>
</dbReference>
<feature type="domain" description="DUF1843" evidence="1">
    <location>
        <begin position="11"/>
        <end position="62"/>
    </location>
</feature>
<dbReference type="Proteomes" id="UP000006844">
    <property type="component" value="Chromosome"/>
</dbReference>
<dbReference type="STRING" id="401053.AciPR4_3596"/>
<dbReference type="AlphaFoldDB" id="E8UZK6"/>
<evidence type="ECO:0000259" key="1">
    <source>
        <dbReference type="Pfam" id="PF08898"/>
    </source>
</evidence>
<accession>E8UZK6</accession>
<dbReference type="KEGG" id="tsa:AciPR4_3596"/>
<gene>
    <name evidence="2" type="ordered locus">AciPR4_3596</name>
</gene>
<name>E8UZK6_TERSS</name>
<protein>
    <recommendedName>
        <fullName evidence="1">DUF1843 domain-containing protein</fullName>
    </recommendedName>
</protein>
<organism evidence="2 3">
    <name type="scientific">Terriglobus saanensis (strain ATCC BAA-1853 / DSM 23119 / SP1PR4)</name>
    <dbReference type="NCBI Taxonomy" id="401053"/>
    <lineage>
        <taxon>Bacteria</taxon>
        <taxon>Pseudomonadati</taxon>
        <taxon>Acidobacteriota</taxon>
        <taxon>Terriglobia</taxon>
        <taxon>Terriglobales</taxon>
        <taxon>Acidobacteriaceae</taxon>
        <taxon>Terriglobus</taxon>
    </lineage>
</organism>
<proteinExistence type="predicted"/>
<feature type="domain" description="DUF1843" evidence="1">
    <location>
        <begin position="71"/>
        <end position="120"/>
    </location>
</feature>
<dbReference type="eggNOG" id="ENOG5033CSP">
    <property type="taxonomic scope" value="Bacteria"/>
</dbReference>
<dbReference type="OrthoDB" id="1373687at2"/>
<dbReference type="Pfam" id="PF08898">
    <property type="entry name" value="DUF1843"/>
    <property type="match status" value="2"/>
</dbReference>
<evidence type="ECO:0000313" key="3">
    <source>
        <dbReference type="Proteomes" id="UP000006844"/>
    </source>
</evidence>
<keyword evidence="3" id="KW-1185">Reference proteome</keyword>
<dbReference type="RefSeq" id="WP_013570079.1">
    <property type="nucleotide sequence ID" value="NC_014963.1"/>
</dbReference>
<dbReference type="HOGENOM" id="CLU_2036920_0_0_0"/>
<dbReference type="EMBL" id="CP002467">
    <property type="protein sequence ID" value="ADV84349.1"/>
    <property type="molecule type" value="Genomic_DNA"/>
</dbReference>
<reference evidence="2 3" key="1">
    <citation type="journal article" date="2012" name="Stand. Genomic Sci.">
        <title>Complete genome sequence of Terriglobus saanensis type strain SP1PR4(T), an Acidobacteria from tundra soil.</title>
        <authorList>
            <person name="Rawat S.R."/>
            <person name="Mannisto M.K."/>
            <person name="Starovoytov V."/>
            <person name="Goodwin L."/>
            <person name="Nolan M."/>
            <person name="Hauser L."/>
            <person name="Land M."/>
            <person name="Davenport K.W."/>
            <person name="Woyke T."/>
            <person name="Haggblom M.M."/>
        </authorList>
    </citation>
    <scope>NUCLEOTIDE SEQUENCE</scope>
    <source>
        <strain evidence="3">ATCC BAA-1853 / DSM 23119 / SP1PR4</strain>
    </source>
</reference>
<sequence length="121" mass="12799">MSETGSHHPIPLYAVSIHNAAASGDLAAMKKTVTDAEEHLKTYGNVGAAVEALKVEIAKLESDTKGPIIRPLYGRPIDDAIKSGDLQKMKAIAAEAKSYKGSDISAEVKKLNAEIAKLEGK</sequence>